<dbReference type="RefSeq" id="XP_001319857.1">
    <property type="nucleotide sequence ID" value="XM_001319822.1"/>
</dbReference>
<evidence type="ECO:0000313" key="1">
    <source>
        <dbReference type="EMBL" id="EAY07634.1"/>
    </source>
</evidence>
<dbReference type="KEGG" id="tva:4765527"/>
<dbReference type="VEuPathDB" id="TrichDB:TVAGG3_0858780"/>
<proteinExistence type="predicted"/>
<organism evidence="1 2">
    <name type="scientific">Trichomonas vaginalis (strain ATCC PRA-98 / G3)</name>
    <dbReference type="NCBI Taxonomy" id="412133"/>
    <lineage>
        <taxon>Eukaryota</taxon>
        <taxon>Metamonada</taxon>
        <taxon>Parabasalia</taxon>
        <taxon>Trichomonadida</taxon>
        <taxon>Trichomonadidae</taxon>
        <taxon>Trichomonas</taxon>
    </lineage>
</organism>
<dbReference type="VEuPathDB" id="TrichDB:TVAG_429980"/>
<reference evidence="1" key="1">
    <citation type="submission" date="2006-10" db="EMBL/GenBank/DDBJ databases">
        <authorList>
            <person name="Amadeo P."/>
            <person name="Zhao Q."/>
            <person name="Wortman J."/>
            <person name="Fraser-Liggett C."/>
            <person name="Carlton J."/>
        </authorList>
    </citation>
    <scope>NUCLEOTIDE SEQUENCE</scope>
    <source>
        <strain evidence="1">G3</strain>
    </source>
</reference>
<reference evidence="1" key="2">
    <citation type="journal article" date="2007" name="Science">
        <title>Draft genome sequence of the sexually transmitted pathogen Trichomonas vaginalis.</title>
        <authorList>
            <person name="Carlton J.M."/>
            <person name="Hirt R.P."/>
            <person name="Silva J.C."/>
            <person name="Delcher A.L."/>
            <person name="Schatz M."/>
            <person name="Zhao Q."/>
            <person name="Wortman J.R."/>
            <person name="Bidwell S.L."/>
            <person name="Alsmark U.C.M."/>
            <person name="Besteiro S."/>
            <person name="Sicheritz-Ponten T."/>
            <person name="Noel C.J."/>
            <person name="Dacks J.B."/>
            <person name="Foster P.G."/>
            <person name="Simillion C."/>
            <person name="Van de Peer Y."/>
            <person name="Miranda-Saavedra D."/>
            <person name="Barton G.J."/>
            <person name="Westrop G.D."/>
            <person name="Mueller S."/>
            <person name="Dessi D."/>
            <person name="Fiori P.L."/>
            <person name="Ren Q."/>
            <person name="Paulsen I."/>
            <person name="Zhang H."/>
            <person name="Bastida-Corcuera F.D."/>
            <person name="Simoes-Barbosa A."/>
            <person name="Brown M.T."/>
            <person name="Hayes R.D."/>
            <person name="Mukherjee M."/>
            <person name="Okumura C.Y."/>
            <person name="Schneider R."/>
            <person name="Smith A.J."/>
            <person name="Vanacova S."/>
            <person name="Villalvazo M."/>
            <person name="Haas B.J."/>
            <person name="Pertea M."/>
            <person name="Feldblyum T.V."/>
            <person name="Utterback T.R."/>
            <person name="Shu C.L."/>
            <person name="Osoegawa K."/>
            <person name="de Jong P.J."/>
            <person name="Hrdy I."/>
            <person name="Horvathova L."/>
            <person name="Zubacova Z."/>
            <person name="Dolezal P."/>
            <person name="Malik S.B."/>
            <person name="Logsdon J.M. Jr."/>
            <person name="Henze K."/>
            <person name="Gupta A."/>
            <person name="Wang C.C."/>
            <person name="Dunne R.L."/>
            <person name="Upcroft J.A."/>
            <person name="Upcroft P."/>
            <person name="White O."/>
            <person name="Salzberg S.L."/>
            <person name="Tang P."/>
            <person name="Chiu C.-H."/>
            <person name="Lee Y.-S."/>
            <person name="Embley T.M."/>
            <person name="Coombs G.H."/>
            <person name="Mottram J.C."/>
            <person name="Tachezy J."/>
            <person name="Fraser-Liggett C.M."/>
            <person name="Johnson P.J."/>
        </authorList>
    </citation>
    <scope>NUCLEOTIDE SEQUENCE [LARGE SCALE GENOMIC DNA]</scope>
    <source>
        <strain evidence="1">G3</strain>
    </source>
</reference>
<dbReference type="EMBL" id="DS113395">
    <property type="protein sequence ID" value="EAY07634.1"/>
    <property type="molecule type" value="Genomic_DNA"/>
</dbReference>
<dbReference type="AlphaFoldDB" id="A2EI74"/>
<evidence type="ECO:0000313" key="2">
    <source>
        <dbReference type="Proteomes" id="UP000001542"/>
    </source>
</evidence>
<dbReference type="InParanoid" id="A2EI74"/>
<dbReference type="Proteomes" id="UP000001542">
    <property type="component" value="Unassembled WGS sequence"/>
</dbReference>
<name>A2EI74_TRIV3</name>
<protein>
    <submittedName>
        <fullName evidence="1">Uncharacterized protein</fullName>
    </submittedName>
</protein>
<gene>
    <name evidence="1" type="ORF">TVAG_429980</name>
</gene>
<keyword evidence="2" id="KW-1185">Reference proteome</keyword>
<accession>A2EI74</accession>
<sequence>MIGGVIHPRTPYNSVECLAQMIVRVKPIMDKITRKIEKGFGDQILNIIQDIRVQMEDCNEDINSDTLNREISPRVGRSYSLFDAYEILAYKVSMALNDNVVPNFMPYFYVHFEDTVLPYLTVQINEEEFLDDILKRDLKSQNKKLRNFGDLSIPTQLVFIKIERQDSVTTPLKLRQSLDLTEFGGSQYQLFMICNTKNPGTDNSIIMYLSDPKGWITVDPLEINPVNQFTLAKETRHTSTPTIFVGYIQGKSNVELFRPGAPQSIKGSSHGATSFVRQRELERAENVTLERPRTLNINIFDPAKMAVQKMPEVQFRSTDEYKNAIRSLRNNLVAKGNKTSEIYFRKDENSPYEHPPIDIPEENAELIGDITGSLGFLNDYMNMKPISVSLVNLTKPDFYKIKVNFAPFQKVSNVREYVNRCLATALNLPQKNRNIFYWDGEAYQIADDDAKIDFYENKEEAEPLEFYFTTDNKVPDGAHVIRIRFVDVNPAYTATDAPFSFNQIETVDKLVNFAQKKFGFPDIDFFTFQEQGPQLYMFPQMLAKTREGKKLSPMIYFEGVKSPLFAQSALHVHPDTAVLSFVLAENLNPLQLTNDAFRLPFDVAAPYKEVKAKLRRVLEADKLDIIYVVNNGDKVNLADDMVCKSMTKGVFFVKIIE</sequence>